<proteinExistence type="predicted"/>
<feature type="compositionally biased region" description="Polar residues" evidence="1">
    <location>
        <begin position="177"/>
        <end position="188"/>
    </location>
</feature>
<dbReference type="Proteomes" id="UP000663854">
    <property type="component" value="Unassembled WGS sequence"/>
</dbReference>
<feature type="region of interest" description="Disordered" evidence="1">
    <location>
        <begin position="44"/>
        <end position="93"/>
    </location>
</feature>
<feature type="compositionally biased region" description="Low complexity" evidence="1">
    <location>
        <begin position="77"/>
        <end position="91"/>
    </location>
</feature>
<protein>
    <recommendedName>
        <fullName evidence="2">Reverse transcriptase domain-containing protein</fullName>
    </recommendedName>
</protein>
<feature type="compositionally biased region" description="Basic residues" evidence="1">
    <location>
        <begin position="53"/>
        <end position="76"/>
    </location>
</feature>
<evidence type="ECO:0000313" key="4">
    <source>
        <dbReference type="EMBL" id="CAF1394979.1"/>
    </source>
</evidence>
<comment type="caution">
    <text evidence="4">The sequence shown here is derived from an EMBL/GenBank/DDBJ whole genome shotgun (WGS) entry which is preliminary data.</text>
</comment>
<dbReference type="PANTHER" id="PTHR21301">
    <property type="entry name" value="REVERSE TRANSCRIPTASE"/>
    <property type="match status" value="1"/>
</dbReference>
<evidence type="ECO:0000313" key="3">
    <source>
        <dbReference type="EMBL" id="CAF1153797.1"/>
    </source>
</evidence>
<keyword evidence="5" id="KW-1185">Reference proteome</keyword>
<organism evidence="4 5">
    <name type="scientific">Rotaria sordida</name>
    <dbReference type="NCBI Taxonomy" id="392033"/>
    <lineage>
        <taxon>Eukaryota</taxon>
        <taxon>Metazoa</taxon>
        <taxon>Spiralia</taxon>
        <taxon>Gnathifera</taxon>
        <taxon>Rotifera</taxon>
        <taxon>Eurotatoria</taxon>
        <taxon>Bdelloidea</taxon>
        <taxon>Philodinida</taxon>
        <taxon>Philodinidae</taxon>
        <taxon>Rotaria</taxon>
    </lineage>
</organism>
<dbReference type="EMBL" id="CAJNOH010000953">
    <property type="protein sequence ID" value="CAF1153797.1"/>
    <property type="molecule type" value="Genomic_DNA"/>
</dbReference>
<name>A0A815KMB5_9BILA</name>
<feature type="domain" description="Reverse transcriptase" evidence="2">
    <location>
        <begin position="491"/>
        <end position="817"/>
    </location>
</feature>
<evidence type="ECO:0000259" key="2">
    <source>
        <dbReference type="PROSITE" id="PS50878"/>
    </source>
</evidence>
<feature type="region of interest" description="Disordered" evidence="1">
    <location>
        <begin position="153"/>
        <end position="188"/>
    </location>
</feature>
<dbReference type="PANTHER" id="PTHR21301:SF10">
    <property type="entry name" value="REVERSE TRANSCRIPTASE DOMAIN-CONTAINING PROTEIN"/>
    <property type="match status" value="1"/>
</dbReference>
<gene>
    <name evidence="4" type="ORF">JXQ802_LOCUS34411</name>
    <name evidence="3" type="ORF">PYM288_LOCUS22369</name>
</gene>
<reference evidence="4" key="1">
    <citation type="submission" date="2021-02" db="EMBL/GenBank/DDBJ databases">
        <authorList>
            <person name="Nowell W R."/>
        </authorList>
    </citation>
    <scope>NUCLEOTIDE SEQUENCE</scope>
</reference>
<evidence type="ECO:0000313" key="5">
    <source>
        <dbReference type="Proteomes" id="UP000663870"/>
    </source>
</evidence>
<dbReference type="PROSITE" id="PS50878">
    <property type="entry name" value="RT_POL"/>
    <property type="match status" value="1"/>
</dbReference>
<dbReference type="InterPro" id="IPR000477">
    <property type="entry name" value="RT_dom"/>
</dbReference>
<dbReference type="EMBL" id="CAJNOL010001634">
    <property type="protein sequence ID" value="CAF1394979.1"/>
    <property type="molecule type" value="Genomic_DNA"/>
</dbReference>
<evidence type="ECO:0000256" key="1">
    <source>
        <dbReference type="SAM" id="MobiDB-lite"/>
    </source>
</evidence>
<dbReference type="Proteomes" id="UP000663870">
    <property type="component" value="Unassembled WGS sequence"/>
</dbReference>
<sequence>MSMNQIKTSIATTITSRTPRQDAQGCWYELLSPTQVFTEQSNMNMGTNLHQQQTKKKKKKSHGNRKEQHQRRKMRRQQQQQKQMNNDSNYMNDDDVMIIDDDGDVNEGNNGLKYDQVRTYSLQHHQETKLENERKRQALTPIDINVTRSFSQLSVSQETKQKKKKTTSNIREEKTNGEMNSSTDTNNIQRLKPKYLHVSDQRFKQMLCDATQNSVLIMAWLNTNEKVHSIRQMTEATNQLQYLDLQRQLWQEHLNLGMKDGKWNVHVSKSYAKQHSTCRSYSFPRHTIEQRLQTIQSQIRCTIQQLQQHLIQLQQYAQEWQPTIDVNLLSNAVNECIHLAKQIWQTTANELKTKETEELLRKRIYLQRLPSEIDTIINKSMKDLQVLLENPALNKDRRASLISDSSKTITQYKFDLMTINLDTLQNIRHGHQQVLVDLHTKLSRSIWSDLLKRAIENRQQAIVLGCQQSFGVFFKNFIFVFSLQKGKYAFSTLEQTLRDLYSKPLSRKLLRRAQYEYKTIRSIQRLMSKRPDIVIRRTDKSKVFYIGKLDDFERKAQEYMLKTQAYEEITDGRCPLADNLRAVQTLLDYLVSKNGLTKKQCNYLLPKLGNLELGHYHGLPKPHKVARETTFINSIDVVRKLETYVADGRLTSTTRFITADVTDLYTMIPRQGALDALARFCLKHSKQGKIGTLAIDHIMKMARLILDTNNFVYNNKYYRQIRGGAMGSAFTQVLANIYMLEWERDLIQYQMARHEIYGRYIDDIFMSTNETMDDIKTVLERAATKDVNIKINYQIDTSVDFLDVSIMNEVGRLRTTIYHKPAAEPYILPYKSDHPRHSHRNIPYGALLRG</sequence>
<dbReference type="AlphaFoldDB" id="A0A815KMB5"/>
<accession>A0A815KMB5</accession>